<evidence type="ECO:0000313" key="2">
    <source>
        <dbReference type="Proteomes" id="UP000295626"/>
    </source>
</evidence>
<proteinExistence type="predicted"/>
<sequence>MNRAYIGLHRPETVRKVGPDWWPTARRPADAPTAVIPAVRPDTAEVLAELRNDLNHPHLEEQ</sequence>
<protein>
    <submittedName>
        <fullName evidence="1">Uncharacterized protein</fullName>
    </submittedName>
</protein>
<name>A0ABY2DFS0_9ACTN</name>
<comment type="caution">
    <text evidence="1">The sequence shown here is derived from an EMBL/GenBank/DDBJ whole genome shotgun (WGS) entry which is preliminary data.</text>
</comment>
<keyword evidence="2" id="KW-1185">Reference proteome</keyword>
<evidence type="ECO:0000313" key="1">
    <source>
        <dbReference type="EMBL" id="TDB84226.1"/>
    </source>
</evidence>
<gene>
    <name evidence="1" type="ORF">E1091_17665</name>
</gene>
<organism evidence="1 2">
    <name type="scientific">Micromonospora fluostatini</name>
    <dbReference type="NCBI Taxonomy" id="1629071"/>
    <lineage>
        <taxon>Bacteria</taxon>
        <taxon>Bacillati</taxon>
        <taxon>Actinomycetota</taxon>
        <taxon>Actinomycetes</taxon>
        <taxon>Micromonosporales</taxon>
        <taxon>Micromonosporaceae</taxon>
        <taxon>Micromonospora</taxon>
    </lineage>
</organism>
<dbReference type="EMBL" id="SMKE01000854">
    <property type="protein sequence ID" value="TDB84226.1"/>
    <property type="molecule type" value="Genomic_DNA"/>
</dbReference>
<dbReference type="Proteomes" id="UP000295626">
    <property type="component" value="Unassembled WGS sequence"/>
</dbReference>
<accession>A0ABY2DFS0</accession>
<reference evidence="1 2" key="1">
    <citation type="submission" date="2019-02" db="EMBL/GenBank/DDBJ databases">
        <title>Draft genome sequences of novel Actinobacteria.</title>
        <authorList>
            <person name="Sahin N."/>
            <person name="Ay H."/>
            <person name="Saygin H."/>
        </authorList>
    </citation>
    <scope>NUCLEOTIDE SEQUENCE [LARGE SCALE GENOMIC DNA]</scope>
    <source>
        <strain evidence="1 2">JCM 30529</strain>
    </source>
</reference>